<reference evidence="2 3" key="1">
    <citation type="submission" date="2014-11" db="EMBL/GenBank/DDBJ databases">
        <title>Genome of a novel goose pathogen.</title>
        <authorList>
            <person name="Hansen C.M."/>
            <person name="Hueffer K."/>
            <person name="Choi S.C."/>
        </authorList>
    </citation>
    <scope>NUCLEOTIDE SEQUENCE [LARGE SCALE GENOMIC DNA]</scope>
    <source>
        <strain evidence="2 3">KH1503</strain>
    </source>
</reference>
<sequence>MARLRKCRVCGEEYERRNINHMACSPKCAVEYVRQQKEKAALKKQAEEKRKERVKKAQMRERLETIPELIKKAQAAFNAYIRARDKGKPCISCGTAWRENFQACHYVPAGRSNKLRFDEDNVHGGCVRCNMYESGNLRGYRIGLIQRIGVERVEQMETDYEIRKWDKDELRALIALYRKKTRELKSNG</sequence>
<dbReference type="InterPro" id="IPR008713">
    <property type="entry name" value="Phage_lambda_NinG"/>
</dbReference>
<feature type="coiled-coil region" evidence="1">
    <location>
        <begin position="32"/>
        <end position="62"/>
    </location>
</feature>
<name>A0A0J1C4M7_9NEIS</name>
<dbReference type="STRING" id="1470200.PL75_03325"/>
<dbReference type="EMBL" id="JTDO01000004">
    <property type="protein sequence ID" value="KLT73268.1"/>
    <property type="molecule type" value="Genomic_DNA"/>
</dbReference>
<dbReference type="Proteomes" id="UP000036027">
    <property type="component" value="Unassembled WGS sequence"/>
</dbReference>
<protein>
    <recommendedName>
        <fullName evidence="4">NinG recombination protein</fullName>
    </recommendedName>
</protein>
<dbReference type="Pfam" id="PF05766">
    <property type="entry name" value="NinG"/>
    <property type="match status" value="1"/>
</dbReference>
<organism evidence="2 3">
    <name type="scientific">Neisseria arctica</name>
    <dbReference type="NCBI Taxonomy" id="1470200"/>
    <lineage>
        <taxon>Bacteria</taxon>
        <taxon>Pseudomonadati</taxon>
        <taxon>Pseudomonadota</taxon>
        <taxon>Betaproteobacteria</taxon>
        <taxon>Neisseriales</taxon>
        <taxon>Neisseriaceae</taxon>
        <taxon>Neisseria</taxon>
    </lineage>
</organism>
<evidence type="ECO:0000256" key="1">
    <source>
        <dbReference type="SAM" id="Coils"/>
    </source>
</evidence>
<accession>A0A0J1C4M7</accession>
<evidence type="ECO:0008006" key="4">
    <source>
        <dbReference type="Google" id="ProtNLM"/>
    </source>
</evidence>
<comment type="caution">
    <text evidence="2">The sequence shown here is derived from an EMBL/GenBank/DDBJ whole genome shotgun (WGS) entry which is preliminary data.</text>
</comment>
<keyword evidence="1" id="KW-0175">Coiled coil</keyword>
<gene>
    <name evidence="2" type="ORF">PL75_03325</name>
</gene>
<dbReference type="AlphaFoldDB" id="A0A0J1C4M7"/>
<dbReference type="PATRIC" id="fig|1470200.3.peg.1777"/>
<dbReference type="OrthoDB" id="5741553at2"/>
<keyword evidence="3" id="KW-1185">Reference proteome</keyword>
<proteinExistence type="predicted"/>
<evidence type="ECO:0000313" key="2">
    <source>
        <dbReference type="EMBL" id="KLT73268.1"/>
    </source>
</evidence>
<evidence type="ECO:0000313" key="3">
    <source>
        <dbReference type="Proteomes" id="UP000036027"/>
    </source>
</evidence>